<evidence type="ECO:0000313" key="3">
    <source>
        <dbReference type="EMBL" id="KAG1901485.1"/>
    </source>
</evidence>
<protein>
    <recommendedName>
        <fullName evidence="2">DUF6532 domain-containing protein</fullName>
    </recommendedName>
</protein>
<reference evidence="3" key="1">
    <citation type="journal article" date="2020" name="New Phytol.">
        <title>Comparative genomics reveals dynamic genome evolution in host specialist ectomycorrhizal fungi.</title>
        <authorList>
            <person name="Lofgren L.A."/>
            <person name="Nguyen N.H."/>
            <person name="Vilgalys R."/>
            <person name="Ruytinx J."/>
            <person name="Liao H.L."/>
            <person name="Branco S."/>
            <person name="Kuo A."/>
            <person name="LaButti K."/>
            <person name="Lipzen A."/>
            <person name="Andreopoulos W."/>
            <person name="Pangilinan J."/>
            <person name="Riley R."/>
            <person name="Hundley H."/>
            <person name="Na H."/>
            <person name="Barry K."/>
            <person name="Grigoriev I.V."/>
            <person name="Stajich J.E."/>
            <person name="Kennedy P.G."/>
        </authorList>
    </citation>
    <scope>NUCLEOTIDE SEQUENCE</scope>
    <source>
        <strain evidence="3">FC203</strain>
    </source>
</reference>
<sequence>MESPPITARIQQYADNMSSRQRTERDTTQRLHPYRDFRSIMIPNVPHISLNPLMSLEDLESAVCQSDTTSTRHAEPPKLSDYSPEEIEVINSVRRRVIMDMITINGWKKNSTRKQKLAMHSYAREVVNEVKASLDCHGLNTTSSVTTLVIHGLTNSHSKLIENAEKESLPYYIDDLEPEDKTLSAEDRQKYMVARRKAIYNSDDHHTYFLHGHKSGQLSMFSHPALQDVHLKQWYTDESSPLFDDTLRPILTTTTIPMLSMSAVGVMGAIDRYVEGRLSKSGDVLRFTGKLYADKQNWIQRQMKATLQTEVHWEVMTNFFQYLHNKGMKILNERLGLTSPASISVPMSLEELALPHEPENPTTPHDTAPDSYSQFCQHDQQTNSFSAWPSTVSYSGSSVPSGSALVHYSEVQPFYDQSALQMPMSESFAQESYVNFSEKSTCGSLAEEDDEDTFWTAPVSYHDTM</sequence>
<evidence type="ECO:0000313" key="4">
    <source>
        <dbReference type="Proteomes" id="UP001195769"/>
    </source>
</evidence>
<evidence type="ECO:0000259" key="2">
    <source>
        <dbReference type="Pfam" id="PF20149"/>
    </source>
</evidence>
<dbReference type="Pfam" id="PF20149">
    <property type="entry name" value="DUF6532"/>
    <property type="match status" value="1"/>
</dbReference>
<dbReference type="GeneID" id="64671173"/>
<dbReference type="InterPro" id="IPR045341">
    <property type="entry name" value="DUF6532"/>
</dbReference>
<dbReference type="RefSeq" id="XP_041227060.1">
    <property type="nucleotide sequence ID" value="XM_041376875.1"/>
</dbReference>
<feature type="region of interest" description="Disordered" evidence="1">
    <location>
        <begin position="355"/>
        <end position="374"/>
    </location>
</feature>
<feature type="domain" description="DUF6532" evidence="2">
    <location>
        <begin position="100"/>
        <end position="303"/>
    </location>
</feature>
<dbReference type="AlphaFoldDB" id="A0AAD4HKY3"/>
<gene>
    <name evidence="3" type="ORF">F5891DRAFT_979326</name>
</gene>
<evidence type="ECO:0000256" key="1">
    <source>
        <dbReference type="SAM" id="MobiDB-lite"/>
    </source>
</evidence>
<organism evidence="3 4">
    <name type="scientific">Suillus fuscotomentosus</name>
    <dbReference type="NCBI Taxonomy" id="1912939"/>
    <lineage>
        <taxon>Eukaryota</taxon>
        <taxon>Fungi</taxon>
        <taxon>Dikarya</taxon>
        <taxon>Basidiomycota</taxon>
        <taxon>Agaricomycotina</taxon>
        <taxon>Agaricomycetes</taxon>
        <taxon>Agaricomycetidae</taxon>
        <taxon>Boletales</taxon>
        <taxon>Suillineae</taxon>
        <taxon>Suillaceae</taxon>
        <taxon>Suillus</taxon>
    </lineage>
</organism>
<keyword evidence="4" id="KW-1185">Reference proteome</keyword>
<name>A0AAD4HKY3_9AGAM</name>
<dbReference type="Proteomes" id="UP001195769">
    <property type="component" value="Unassembled WGS sequence"/>
</dbReference>
<feature type="compositionally biased region" description="Polar residues" evidence="1">
    <location>
        <begin position="360"/>
        <end position="374"/>
    </location>
</feature>
<comment type="caution">
    <text evidence="3">The sequence shown here is derived from an EMBL/GenBank/DDBJ whole genome shotgun (WGS) entry which is preliminary data.</text>
</comment>
<proteinExistence type="predicted"/>
<dbReference type="EMBL" id="JABBWK010000021">
    <property type="protein sequence ID" value="KAG1901485.1"/>
    <property type="molecule type" value="Genomic_DNA"/>
</dbReference>
<accession>A0AAD4HKY3</accession>